<dbReference type="InterPro" id="IPR035985">
    <property type="entry name" value="Ubiquitin-activating_enz"/>
</dbReference>
<dbReference type="GO" id="GO:0016491">
    <property type="term" value="F:oxidoreductase activity"/>
    <property type="evidence" value="ECO:0007669"/>
    <property type="project" value="InterPro"/>
</dbReference>
<dbReference type="GO" id="GO:0008641">
    <property type="term" value="F:ubiquitin-like modifier activating enzyme activity"/>
    <property type="evidence" value="ECO:0007669"/>
    <property type="project" value="InterPro"/>
</dbReference>
<dbReference type="AlphaFoldDB" id="A0A1W2AR00"/>
<accession>A0A1W2AR00</accession>
<dbReference type="Pfam" id="PF00899">
    <property type="entry name" value="ThiF"/>
    <property type="match status" value="1"/>
</dbReference>
<evidence type="ECO:0000313" key="3">
    <source>
        <dbReference type="Proteomes" id="UP000192678"/>
    </source>
</evidence>
<dbReference type="SUPFAM" id="SSF69572">
    <property type="entry name" value="Activating enzymes of the ubiquitin-like proteins"/>
    <property type="match status" value="1"/>
</dbReference>
<protein>
    <submittedName>
        <fullName evidence="2">ThiF family protein</fullName>
    </submittedName>
</protein>
<dbReference type="STRING" id="475255.SAMN04488101_101861"/>
<dbReference type="Gene3D" id="3.40.109.10">
    <property type="entry name" value="NADH Oxidase"/>
    <property type="match status" value="2"/>
</dbReference>
<dbReference type="GO" id="GO:0061503">
    <property type="term" value="F:tRNA threonylcarbamoyladenosine dehydratase"/>
    <property type="evidence" value="ECO:0007669"/>
    <property type="project" value="TreeGrafter"/>
</dbReference>
<dbReference type="SUPFAM" id="SSF55469">
    <property type="entry name" value="FMN-dependent nitroreductase-like"/>
    <property type="match status" value="2"/>
</dbReference>
<dbReference type="PANTHER" id="PTHR43267">
    <property type="entry name" value="TRNA THREONYLCARBAMOYLADENOSINE DEHYDRATASE"/>
    <property type="match status" value="1"/>
</dbReference>
<dbReference type="CDD" id="cd01483">
    <property type="entry name" value="E1_enzyme_family"/>
    <property type="match status" value="1"/>
</dbReference>
<dbReference type="PANTHER" id="PTHR43267:SF3">
    <property type="entry name" value="THIF PROTEIN"/>
    <property type="match status" value="1"/>
</dbReference>
<evidence type="ECO:0000259" key="1">
    <source>
        <dbReference type="Pfam" id="PF00899"/>
    </source>
</evidence>
<dbReference type="Proteomes" id="UP000192678">
    <property type="component" value="Unassembled WGS sequence"/>
</dbReference>
<dbReference type="InterPro" id="IPR000415">
    <property type="entry name" value="Nitroreductase-like"/>
</dbReference>
<dbReference type="InterPro" id="IPR000594">
    <property type="entry name" value="ThiF_NAD_FAD-bd"/>
</dbReference>
<proteinExistence type="predicted"/>
<dbReference type="RefSeq" id="WP_084287394.1">
    <property type="nucleotide sequence ID" value="NZ_FWYB01000001.1"/>
</dbReference>
<evidence type="ECO:0000313" key="2">
    <source>
        <dbReference type="EMBL" id="SMC63115.1"/>
    </source>
</evidence>
<gene>
    <name evidence="2" type="ORF">SAMN04488101_101861</name>
</gene>
<dbReference type="Gene3D" id="3.40.50.720">
    <property type="entry name" value="NAD(P)-binding Rossmann-like Domain"/>
    <property type="match status" value="1"/>
</dbReference>
<dbReference type="EMBL" id="FWYB01000001">
    <property type="protein sequence ID" value="SMC63115.1"/>
    <property type="molecule type" value="Genomic_DNA"/>
</dbReference>
<organism evidence="2 3">
    <name type="scientific">Pedobacter nyackensis</name>
    <dbReference type="NCBI Taxonomy" id="475255"/>
    <lineage>
        <taxon>Bacteria</taxon>
        <taxon>Pseudomonadati</taxon>
        <taxon>Bacteroidota</taxon>
        <taxon>Sphingobacteriia</taxon>
        <taxon>Sphingobacteriales</taxon>
        <taxon>Sphingobacteriaceae</taxon>
        <taxon>Pedobacter</taxon>
    </lineage>
</organism>
<feature type="domain" description="THIF-type NAD/FAD binding fold" evidence="1">
    <location>
        <begin position="125"/>
        <end position="354"/>
    </location>
</feature>
<name>A0A1W2AR00_9SPHI</name>
<dbReference type="NCBIfam" id="NF005901">
    <property type="entry name" value="PRK07877.1"/>
    <property type="match status" value="1"/>
</dbReference>
<dbReference type="GO" id="GO:0061504">
    <property type="term" value="P:cyclic threonylcarbamoyladenosine biosynthetic process"/>
    <property type="evidence" value="ECO:0007669"/>
    <property type="project" value="TreeGrafter"/>
</dbReference>
<sequence>MQSQAYSKLNIEALINHTKRLNTIYRPVFFNTKNSTEMHNFADLITNKPHLQIFDCIESQIEELIKCLKPGIPPADLKIAVEKHIGSSPLEEYGIWVYYPWSEKLVHLLDEEEFVIVRTNRNKHKITAQEQTLLSQKKIGVMGLSVGQSVSLTLAIERGFGELRIADFDVLDLSNLNRIRTGIFNIHLQKTVIVAREIAEIDPFLKVVCFHEGITEENIDAFLTENGTLDLLIDECDSFDVKISARQKAKALGIPVLMEGSDRCTIDIERFDLEPERPVLHGYVEHMDMDVFKTLKSMDEKIPYIAPVTGVETLSPRMKASVIEMMTSISTWPQLASAVTYGGGITADLSRKILLGNLNVSGRFFIDIDELITDQTAATEKIEEVGIKQLSNAEITNYFSIYPITDYKKGEVLSEELINKLISSANKAPSGGNNQPWHWHYENGSLHLFLNKYVSGAYLDPDYLSSYISLGASIENLLLEAAVNELKIDWKFTPDFFPDHIAVFNFNGKHIPDALEQKLAAQIANRHTNRKFGISEEISATDMQELKDLISSDELDLLWITDTEAKKELGDLSGQADLLRMFIPAAHEDFIKKEMRWNQEEVITTEDGIGINTLDLSNNDQIGLRLMKDEKAVQFLKEIKGGSALKTLALKQFQSSPAIGLMTSTENSPLSFLKGGMAFEKLWLAATALGYQIHPVNVPLIFFYKNNFQKLNDLPEKYRAQIFNLHQKFKHLFKITDNIAEVFMFRIFKAESSPVRTIRKPINKTLSIGRAKNKY</sequence>
<keyword evidence="3" id="KW-1185">Reference proteome</keyword>
<dbReference type="InterPro" id="IPR045886">
    <property type="entry name" value="ThiF/MoeB/HesA"/>
</dbReference>
<dbReference type="OrthoDB" id="5149792at2"/>
<reference evidence="2 3" key="1">
    <citation type="submission" date="2017-04" db="EMBL/GenBank/DDBJ databases">
        <authorList>
            <person name="Afonso C.L."/>
            <person name="Miller P.J."/>
            <person name="Scott M.A."/>
            <person name="Spackman E."/>
            <person name="Goraichik I."/>
            <person name="Dimitrov K.M."/>
            <person name="Suarez D.L."/>
            <person name="Swayne D.E."/>
        </authorList>
    </citation>
    <scope>NUCLEOTIDE SEQUENCE [LARGE SCALE GENOMIC DNA]</scope>
    <source>
        <strain evidence="2 3">DSM 19625</strain>
    </source>
</reference>